<dbReference type="GO" id="GO:0005794">
    <property type="term" value="C:Golgi apparatus"/>
    <property type="evidence" value="ECO:0007669"/>
    <property type="project" value="TreeGrafter"/>
</dbReference>
<dbReference type="Proteomes" id="UP000311382">
    <property type="component" value="Unassembled WGS sequence"/>
</dbReference>
<evidence type="ECO:0000256" key="3">
    <source>
        <dbReference type="ARBA" id="ARBA00022989"/>
    </source>
</evidence>
<feature type="compositionally biased region" description="Low complexity" evidence="5">
    <location>
        <begin position="14"/>
        <end position="46"/>
    </location>
</feature>
<feature type="compositionally biased region" description="Pro residues" evidence="5">
    <location>
        <begin position="244"/>
        <end position="256"/>
    </location>
</feature>
<accession>A0A5C5FXK8</accession>
<keyword evidence="2 6" id="KW-0812">Transmembrane</keyword>
<feature type="region of interest" description="Disordered" evidence="5">
    <location>
        <begin position="1"/>
        <end position="166"/>
    </location>
</feature>
<dbReference type="GO" id="GO:0030001">
    <property type="term" value="P:metal ion transport"/>
    <property type="evidence" value="ECO:0007669"/>
    <property type="project" value="InterPro"/>
</dbReference>
<dbReference type="GO" id="GO:0005783">
    <property type="term" value="C:endoplasmic reticulum"/>
    <property type="evidence" value="ECO:0007669"/>
    <property type="project" value="TreeGrafter"/>
</dbReference>
<evidence type="ECO:0000256" key="1">
    <source>
        <dbReference type="ARBA" id="ARBA00004141"/>
    </source>
</evidence>
<dbReference type="InterPro" id="IPR019325">
    <property type="entry name" value="NEDD4/Bsd2"/>
</dbReference>
<keyword evidence="8" id="KW-1185">Reference proteome</keyword>
<proteinExistence type="predicted"/>
<comment type="subcellular location">
    <subcellularLocation>
        <location evidence="1">Membrane</location>
        <topology evidence="1">Multi-pass membrane protein</topology>
    </subcellularLocation>
</comment>
<evidence type="ECO:0000313" key="7">
    <source>
        <dbReference type="EMBL" id="TNY21365.1"/>
    </source>
</evidence>
<dbReference type="EMBL" id="SOZI01000045">
    <property type="protein sequence ID" value="TNY21365.1"/>
    <property type="molecule type" value="Genomic_DNA"/>
</dbReference>
<feature type="compositionally biased region" description="Gly residues" evidence="5">
    <location>
        <begin position="259"/>
        <end position="276"/>
    </location>
</feature>
<dbReference type="PANTHER" id="PTHR13396:SF5">
    <property type="entry name" value="NEDD4 FAMILY INTERACTING PROTEIN"/>
    <property type="match status" value="1"/>
</dbReference>
<feature type="transmembrane region" description="Helical" evidence="6">
    <location>
        <begin position="509"/>
        <end position="530"/>
    </location>
</feature>
<dbReference type="AlphaFoldDB" id="A0A5C5FXK8"/>
<dbReference type="GO" id="GO:0016020">
    <property type="term" value="C:membrane"/>
    <property type="evidence" value="ECO:0007669"/>
    <property type="project" value="UniProtKB-SubCell"/>
</dbReference>
<feature type="region of interest" description="Disordered" evidence="5">
    <location>
        <begin position="183"/>
        <end position="310"/>
    </location>
</feature>
<name>A0A5C5FXK8_9BASI</name>
<dbReference type="Pfam" id="PF10176">
    <property type="entry name" value="NEDD4_Bsd2"/>
    <property type="match status" value="1"/>
</dbReference>
<dbReference type="GO" id="GO:0031398">
    <property type="term" value="P:positive regulation of protein ubiquitination"/>
    <property type="evidence" value="ECO:0007669"/>
    <property type="project" value="TreeGrafter"/>
</dbReference>
<dbReference type="GO" id="GO:0006511">
    <property type="term" value="P:ubiquitin-dependent protein catabolic process"/>
    <property type="evidence" value="ECO:0007669"/>
    <property type="project" value="TreeGrafter"/>
</dbReference>
<feature type="compositionally biased region" description="Acidic residues" evidence="5">
    <location>
        <begin position="47"/>
        <end position="59"/>
    </location>
</feature>
<gene>
    <name evidence="7" type="ORF">DMC30DRAFT_395168</name>
</gene>
<feature type="compositionally biased region" description="Gly residues" evidence="5">
    <location>
        <begin position="183"/>
        <end position="195"/>
    </location>
</feature>
<evidence type="ECO:0000313" key="8">
    <source>
        <dbReference type="Proteomes" id="UP000311382"/>
    </source>
</evidence>
<organism evidence="7 8">
    <name type="scientific">Rhodotorula diobovata</name>
    <dbReference type="NCBI Taxonomy" id="5288"/>
    <lineage>
        <taxon>Eukaryota</taxon>
        <taxon>Fungi</taxon>
        <taxon>Dikarya</taxon>
        <taxon>Basidiomycota</taxon>
        <taxon>Pucciniomycotina</taxon>
        <taxon>Microbotryomycetes</taxon>
        <taxon>Sporidiobolales</taxon>
        <taxon>Sporidiobolaceae</taxon>
        <taxon>Rhodotorula</taxon>
    </lineage>
</organism>
<sequence>MASLFGRSTAGYHAPSSSSTAAAAASPRRPSPPSASLLPDYDAFAAPDDDDDEQGDSDDGLAHHSHHLTHASAHADASTSERDPLARPATTSSASPHFGLGRTPVVPGAYDFEPQQEPNRAPVVPVRSRPNSVYGANPSSPPLDDDDDDAQRYGRPHGAPGGAYGAGVGGMSGWRGIVARLRGQGGAGAGSTGGGEGRESHGLLFSQDESDETDTEHAGSGIRAGPSSSSYPPPSLHTTHMPLPARPPQFAAPPAGPSSSGGGGAGGRIFGGGQGNDGVFANLAAKPDNPNGDDIVGEGPGKDEVLPPYEAAQLDPSPQYWETTVITPGGLYGPDDILVDGLPVGNLFSFAWNLLVSMSFQFVGFILTYILHTTHAAKNGSRAGLGVTLIQLGFYLKQRTDHPDFLDGDLSGDETGLNGALGPSEGDAERWSWWGGGFDDTETGSNGATATLAALGSLPTQVGGALASMLDASDPDAVRAPSATPFPTLQGDGVSDDDMMRMGLAANEWMAFVVVTVGSFLLIGSCLAYWRAWRYARAIRDGQGPGVDQENVVAF</sequence>
<reference evidence="7 8" key="1">
    <citation type="submission" date="2019-03" db="EMBL/GenBank/DDBJ databases">
        <title>Rhodosporidium diobovatum UCD-FST 08-225 genome sequencing, assembly, and annotation.</title>
        <authorList>
            <person name="Fakankun I.U."/>
            <person name="Fristensky B."/>
            <person name="Levin D.B."/>
        </authorList>
    </citation>
    <scope>NUCLEOTIDE SEQUENCE [LARGE SCALE GENOMIC DNA]</scope>
    <source>
        <strain evidence="7 8">UCD-FST 08-225</strain>
    </source>
</reference>
<dbReference type="CDD" id="cd22212">
    <property type="entry name" value="NDFIP-like"/>
    <property type="match status" value="1"/>
</dbReference>
<evidence type="ECO:0008006" key="9">
    <source>
        <dbReference type="Google" id="ProtNLM"/>
    </source>
</evidence>
<comment type="caution">
    <text evidence="7">The sequence shown here is derived from an EMBL/GenBank/DDBJ whole genome shotgun (WGS) entry which is preliminary data.</text>
</comment>
<dbReference type="OrthoDB" id="10003116at2759"/>
<dbReference type="GO" id="GO:0048471">
    <property type="term" value="C:perinuclear region of cytoplasm"/>
    <property type="evidence" value="ECO:0007669"/>
    <property type="project" value="TreeGrafter"/>
</dbReference>
<dbReference type="GO" id="GO:0007034">
    <property type="term" value="P:vacuolar transport"/>
    <property type="evidence" value="ECO:0007669"/>
    <property type="project" value="InterPro"/>
</dbReference>
<feature type="compositionally biased region" description="Low complexity" evidence="5">
    <location>
        <begin position="118"/>
        <end position="133"/>
    </location>
</feature>
<keyword evidence="3 6" id="KW-1133">Transmembrane helix</keyword>
<dbReference type="STRING" id="5288.A0A5C5FXK8"/>
<dbReference type="PANTHER" id="PTHR13396">
    <property type="entry name" value="NEDD4 FAMILY INTERACTING PROTEIN 1/2"/>
    <property type="match status" value="1"/>
</dbReference>
<evidence type="ECO:0000256" key="4">
    <source>
        <dbReference type="ARBA" id="ARBA00023136"/>
    </source>
</evidence>
<evidence type="ECO:0000256" key="6">
    <source>
        <dbReference type="SAM" id="Phobius"/>
    </source>
</evidence>
<evidence type="ECO:0000256" key="2">
    <source>
        <dbReference type="ARBA" id="ARBA00022692"/>
    </source>
</evidence>
<keyword evidence="4 6" id="KW-0472">Membrane</keyword>
<protein>
    <recommendedName>
        <fullName evidence="9">Metal homeostatis protein bsd2</fullName>
    </recommendedName>
</protein>
<evidence type="ECO:0000256" key="5">
    <source>
        <dbReference type="SAM" id="MobiDB-lite"/>
    </source>
</evidence>